<accession>A0A1A9ZWM9</accession>
<dbReference type="AlphaFoldDB" id="A0A1A9ZWM9"/>
<organism evidence="1 2">
    <name type="scientific">Glossina pallidipes</name>
    <name type="common">Tsetse fly</name>
    <dbReference type="NCBI Taxonomy" id="7398"/>
    <lineage>
        <taxon>Eukaryota</taxon>
        <taxon>Metazoa</taxon>
        <taxon>Ecdysozoa</taxon>
        <taxon>Arthropoda</taxon>
        <taxon>Hexapoda</taxon>
        <taxon>Insecta</taxon>
        <taxon>Pterygota</taxon>
        <taxon>Neoptera</taxon>
        <taxon>Endopterygota</taxon>
        <taxon>Diptera</taxon>
        <taxon>Brachycera</taxon>
        <taxon>Muscomorpha</taxon>
        <taxon>Hippoboscoidea</taxon>
        <taxon>Glossinidae</taxon>
        <taxon>Glossina</taxon>
    </lineage>
</organism>
<evidence type="ECO:0000313" key="1">
    <source>
        <dbReference type="EnsemblMetazoa" id="GPAI027371-PA"/>
    </source>
</evidence>
<reference evidence="1" key="2">
    <citation type="submission" date="2020-05" db="UniProtKB">
        <authorList>
            <consortium name="EnsemblMetazoa"/>
        </authorList>
    </citation>
    <scope>IDENTIFICATION</scope>
    <source>
        <strain evidence="1">IAEA</strain>
    </source>
</reference>
<keyword evidence="2" id="KW-1185">Reference proteome</keyword>
<dbReference type="Proteomes" id="UP000092445">
    <property type="component" value="Unassembled WGS sequence"/>
</dbReference>
<dbReference type="EnsemblMetazoa" id="GPAI027371-RA">
    <property type="protein sequence ID" value="GPAI027371-PA"/>
    <property type="gene ID" value="GPAI027371"/>
</dbReference>
<proteinExistence type="predicted"/>
<sequence length="279" mass="31949">MGRFRAVITSSRWASHSIINSKIVKAKFDTLVGAWFRKATSDEAPIKGKITRNNSISDGSMKHEFVIADIMVPRGNIEDGFYGKAWLRVRYEKASVTTRKRNFAIDCGIRQTCRSVQVVVQRQEKILPKSEAIVRATATQEIRLTQRQKVEYVVNHQVEIPKTCSKLSPEAEIFIQRWTSNLEEQQKRYAKRFLLENWSVFARVTSSGGRTNIAKHMPPQLNTANTIEKITTVTVHQKISSFFLLLYTKLKELRSEGFTLVRNPSTVVEAYQRNNLNGN</sequence>
<name>A0A1A9ZWM9_GLOPL</name>
<evidence type="ECO:0000313" key="2">
    <source>
        <dbReference type="Proteomes" id="UP000092445"/>
    </source>
</evidence>
<protein>
    <submittedName>
        <fullName evidence="1">Uncharacterized protein</fullName>
    </submittedName>
</protein>
<dbReference type="VEuPathDB" id="VectorBase:GPAI027371"/>
<dbReference type="STRING" id="7398.A0A1A9ZWM9"/>
<reference evidence="2" key="1">
    <citation type="submission" date="2014-03" db="EMBL/GenBank/DDBJ databases">
        <authorList>
            <person name="Aksoy S."/>
            <person name="Warren W."/>
            <person name="Wilson R.K."/>
        </authorList>
    </citation>
    <scope>NUCLEOTIDE SEQUENCE [LARGE SCALE GENOMIC DNA]</scope>
    <source>
        <strain evidence="2">IAEA</strain>
    </source>
</reference>